<comment type="subcellular location">
    <subcellularLocation>
        <location evidence="1">Membrane</location>
        <topology evidence="1">Multi-pass membrane protein</topology>
    </subcellularLocation>
</comment>
<feature type="transmembrane region" description="Helical" evidence="5">
    <location>
        <begin position="91"/>
        <end position="107"/>
    </location>
</feature>
<keyword evidence="7" id="KW-0645">Protease</keyword>
<evidence type="ECO:0000256" key="3">
    <source>
        <dbReference type="ARBA" id="ARBA00022989"/>
    </source>
</evidence>
<evidence type="ECO:0000313" key="8">
    <source>
        <dbReference type="Proteomes" id="UP000535020"/>
    </source>
</evidence>
<dbReference type="EMBL" id="JACBJI010000003">
    <property type="protein sequence ID" value="NYA70823.1"/>
    <property type="molecule type" value="Genomic_DNA"/>
</dbReference>
<organism evidence="7 8">
    <name type="scientific">Flavobacterium agri</name>
    <dbReference type="NCBI Taxonomy" id="2743471"/>
    <lineage>
        <taxon>Bacteria</taxon>
        <taxon>Pseudomonadati</taxon>
        <taxon>Bacteroidota</taxon>
        <taxon>Flavobacteriia</taxon>
        <taxon>Flavobacteriales</taxon>
        <taxon>Flavobacteriaceae</taxon>
        <taxon>Flavobacterium</taxon>
    </lineage>
</organism>
<feature type="transmembrane region" description="Helical" evidence="5">
    <location>
        <begin position="138"/>
        <end position="157"/>
    </location>
</feature>
<gene>
    <name evidence="7" type="ORF">HZF10_07835</name>
</gene>
<dbReference type="GO" id="GO:0006508">
    <property type="term" value="P:proteolysis"/>
    <property type="evidence" value="ECO:0007669"/>
    <property type="project" value="UniProtKB-KW"/>
</dbReference>
<feature type="transmembrane region" description="Helical" evidence="5">
    <location>
        <begin position="163"/>
        <end position="183"/>
    </location>
</feature>
<evidence type="ECO:0000313" key="7">
    <source>
        <dbReference type="EMBL" id="NYA70823.1"/>
    </source>
</evidence>
<feature type="domain" description="Peptidase S54 rhomboid" evidence="6">
    <location>
        <begin position="53"/>
        <end position="183"/>
    </location>
</feature>
<dbReference type="InterPro" id="IPR050925">
    <property type="entry name" value="Rhomboid_protease_S54"/>
</dbReference>
<evidence type="ECO:0000256" key="5">
    <source>
        <dbReference type="SAM" id="Phobius"/>
    </source>
</evidence>
<keyword evidence="3 5" id="KW-1133">Transmembrane helix</keyword>
<feature type="transmembrane region" description="Helical" evidence="5">
    <location>
        <begin position="113"/>
        <end position="131"/>
    </location>
</feature>
<feature type="transmembrane region" description="Helical" evidence="5">
    <location>
        <begin position="12"/>
        <end position="29"/>
    </location>
</feature>
<dbReference type="Gene3D" id="1.20.1540.10">
    <property type="entry name" value="Rhomboid-like"/>
    <property type="match status" value="1"/>
</dbReference>
<reference evidence="7 8" key="1">
    <citation type="submission" date="2020-07" db="EMBL/GenBank/DDBJ databases">
        <authorList>
            <person name="Sun Q."/>
        </authorList>
    </citation>
    <scope>NUCLEOTIDE SEQUENCE [LARGE SCALE GENOMIC DNA]</scope>
    <source>
        <strain evidence="7 8">MAH-1</strain>
    </source>
</reference>
<keyword evidence="2 5" id="KW-0812">Transmembrane</keyword>
<evidence type="ECO:0000256" key="2">
    <source>
        <dbReference type="ARBA" id="ARBA00022692"/>
    </source>
</evidence>
<keyword evidence="4 5" id="KW-0472">Membrane</keyword>
<dbReference type="InterPro" id="IPR035952">
    <property type="entry name" value="Rhomboid-like_sf"/>
</dbReference>
<evidence type="ECO:0000259" key="6">
    <source>
        <dbReference type="Pfam" id="PF01694"/>
    </source>
</evidence>
<sequence>MNDNYFKYTPSVILFPLLFTFAIWTVYGLEQYYNLDLHFLAILPRTVQGLPGIFTSAFLHGSLEHIANNSIPLAILMAALIYFYRELSLKVIFFGILFSGAFTWIFGRQDYHLGASGLIYVLFSFIFFKGIITKYYRLVALSLAVIMSYGGMVWYVFPGIEDSISWEGHLGGFLAGLLFAIVYKTPEYKEMLRYDWQQPDFNPEEDAFMRRFDENGNFVDPPKPEPEVQEEIAQATNNVVRIHYTFVPQIQEIPKLDPDSETNLEHKS</sequence>
<dbReference type="Pfam" id="PF01694">
    <property type="entry name" value="Rhomboid"/>
    <property type="match status" value="1"/>
</dbReference>
<accession>A0A7Y8Y1H1</accession>
<dbReference type="GO" id="GO:0016020">
    <property type="term" value="C:membrane"/>
    <property type="evidence" value="ECO:0007669"/>
    <property type="project" value="UniProtKB-SubCell"/>
</dbReference>
<dbReference type="AlphaFoldDB" id="A0A7Y8Y1H1"/>
<dbReference type="InterPro" id="IPR022764">
    <property type="entry name" value="Peptidase_S54_rhomboid_dom"/>
</dbReference>
<comment type="caution">
    <text evidence="7">The sequence shown here is derived from an EMBL/GenBank/DDBJ whole genome shotgun (WGS) entry which is preliminary data.</text>
</comment>
<protein>
    <submittedName>
        <fullName evidence="7">Rhomboid family intramembrane serine protease</fullName>
    </submittedName>
</protein>
<dbReference type="Proteomes" id="UP000535020">
    <property type="component" value="Unassembled WGS sequence"/>
</dbReference>
<dbReference type="GO" id="GO:0004252">
    <property type="term" value="F:serine-type endopeptidase activity"/>
    <property type="evidence" value="ECO:0007669"/>
    <property type="project" value="InterPro"/>
</dbReference>
<dbReference type="RefSeq" id="WP_176005646.1">
    <property type="nucleotide sequence ID" value="NZ_JABWMI010000010.1"/>
</dbReference>
<evidence type="ECO:0000256" key="1">
    <source>
        <dbReference type="ARBA" id="ARBA00004141"/>
    </source>
</evidence>
<evidence type="ECO:0000256" key="4">
    <source>
        <dbReference type="ARBA" id="ARBA00023136"/>
    </source>
</evidence>
<dbReference type="SUPFAM" id="SSF144091">
    <property type="entry name" value="Rhomboid-like"/>
    <property type="match status" value="1"/>
</dbReference>
<dbReference type="PANTHER" id="PTHR43731">
    <property type="entry name" value="RHOMBOID PROTEASE"/>
    <property type="match status" value="1"/>
</dbReference>
<keyword evidence="8" id="KW-1185">Reference proteome</keyword>
<feature type="transmembrane region" description="Helical" evidence="5">
    <location>
        <begin position="66"/>
        <end position="84"/>
    </location>
</feature>
<dbReference type="PANTHER" id="PTHR43731:SF9">
    <property type="entry name" value="SLR1461 PROTEIN"/>
    <property type="match status" value="1"/>
</dbReference>
<proteinExistence type="predicted"/>
<name>A0A7Y8Y1H1_9FLAO</name>
<keyword evidence="7" id="KW-0378">Hydrolase</keyword>